<gene>
    <name evidence="1" type="ORF">CCAP1982_LOCUS7986</name>
</gene>
<name>A0A811UJT3_CERCA</name>
<accession>A0A811UJT3</accession>
<evidence type="ECO:0000313" key="1">
    <source>
        <dbReference type="EMBL" id="CAD6999462.1"/>
    </source>
</evidence>
<comment type="caution">
    <text evidence="1">The sequence shown here is derived from an EMBL/GenBank/DDBJ whole genome shotgun (WGS) entry which is preliminary data.</text>
</comment>
<keyword evidence="2" id="KW-1185">Reference proteome</keyword>
<reference evidence="1" key="1">
    <citation type="submission" date="2020-11" db="EMBL/GenBank/DDBJ databases">
        <authorList>
            <person name="Whitehead M."/>
        </authorList>
    </citation>
    <scope>NUCLEOTIDE SEQUENCE</scope>
    <source>
        <strain evidence="1">EGII</strain>
    </source>
</reference>
<protein>
    <submittedName>
        <fullName evidence="1">(Mediterranean fruit fly) hypothetical protein</fullName>
    </submittedName>
</protein>
<proteinExistence type="predicted"/>
<organism evidence="1 2">
    <name type="scientific">Ceratitis capitata</name>
    <name type="common">Mediterranean fruit fly</name>
    <name type="synonym">Tephritis capitata</name>
    <dbReference type="NCBI Taxonomy" id="7213"/>
    <lineage>
        <taxon>Eukaryota</taxon>
        <taxon>Metazoa</taxon>
        <taxon>Ecdysozoa</taxon>
        <taxon>Arthropoda</taxon>
        <taxon>Hexapoda</taxon>
        <taxon>Insecta</taxon>
        <taxon>Pterygota</taxon>
        <taxon>Neoptera</taxon>
        <taxon>Endopterygota</taxon>
        <taxon>Diptera</taxon>
        <taxon>Brachycera</taxon>
        <taxon>Muscomorpha</taxon>
        <taxon>Tephritoidea</taxon>
        <taxon>Tephritidae</taxon>
        <taxon>Ceratitis</taxon>
        <taxon>Ceratitis</taxon>
    </lineage>
</organism>
<sequence>MTQKKKKIIKKSKRKQNSKKELITLISQLNAGKHNTFHEHKTRPLSAGRMTHKHKCSEVTKSFKLSQVPLNYFLHLCALKRELSESTFEVRRVAGTSISSVSCHINFKPCCIFSV</sequence>
<dbReference type="Proteomes" id="UP000606786">
    <property type="component" value="Unassembled WGS sequence"/>
</dbReference>
<dbReference type="EMBL" id="CAJHJT010000012">
    <property type="protein sequence ID" value="CAD6999462.1"/>
    <property type="molecule type" value="Genomic_DNA"/>
</dbReference>
<evidence type="ECO:0000313" key="2">
    <source>
        <dbReference type="Proteomes" id="UP000606786"/>
    </source>
</evidence>
<dbReference type="AlphaFoldDB" id="A0A811UJT3"/>